<dbReference type="Pfam" id="PF01966">
    <property type="entry name" value="HD"/>
    <property type="match status" value="1"/>
</dbReference>
<feature type="domain" description="HD/PDEase" evidence="1">
    <location>
        <begin position="53"/>
        <end position="144"/>
    </location>
</feature>
<dbReference type="SUPFAM" id="SSF109604">
    <property type="entry name" value="HD-domain/PDEase-like"/>
    <property type="match status" value="1"/>
</dbReference>
<name>A0ABT9VYW2_9BACI</name>
<keyword evidence="3" id="KW-1185">Reference proteome</keyword>
<dbReference type="Proteomes" id="UP001235840">
    <property type="component" value="Unassembled WGS sequence"/>
</dbReference>
<reference evidence="2 3" key="1">
    <citation type="submission" date="2023-07" db="EMBL/GenBank/DDBJ databases">
        <title>Genomic Encyclopedia of Type Strains, Phase IV (KMG-IV): sequencing the most valuable type-strain genomes for metagenomic binning, comparative biology and taxonomic classification.</title>
        <authorList>
            <person name="Goeker M."/>
        </authorList>
    </citation>
    <scope>NUCLEOTIDE SEQUENCE [LARGE SCALE GENOMIC DNA]</scope>
    <source>
        <strain evidence="2 3">DSM 12751</strain>
    </source>
</reference>
<evidence type="ECO:0000313" key="3">
    <source>
        <dbReference type="Proteomes" id="UP001235840"/>
    </source>
</evidence>
<dbReference type="PANTHER" id="PTHR11373:SF4">
    <property type="entry name" value="DEOXYNUCLEOSIDE TRIPHOSPHATE TRIPHOSPHOHYDROLASE SAMHD1"/>
    <property type="match status" value="1"/>
</dbReference>
<dbReference type="InterPro" id="IPR003607">
    <property type="entry name" value="HD/PDEase_dom"/>
</dbReference>
<gene>
    <name evidence="2" type="ORF">J2S11_002082</name>
</gene>
<dbReference type="RefSeq" id="WP_307394181.1">
    <property type="nucleotide sequence ID" value="NZ_BAAADK010000048.1"/>
</dbReference>
<dbReference type="Gene3D" id="1.10.3210.10">
    <property type="entry name" value="Hypothetical protein af1432"/>
    <property type="match status" value="1"/>
</dbReference>
<dbReference type="PANTHER" id="PTHR11373">
    <property type="entry name" value="DEOXYNUCLEOSIDE TRIPHOSPHATE TRIPHOSPHOHYDROLASE"/>
    <property type="match status" value="1"/>
</dbReference>
<sequence>MKPVKIHMSPFIHEPLYPSVEWLPWEEALFHSKYLRRLKHLAHFGVGSLLSPVVHSRFEHTVGVWKLAAIFFPDDLMLRAAAILHDVGHLPFSHSVEKTLGFNHHDLTEEYIKSPEIETILARASLSSDDIIDYLNAETPLTGTNEVMGIDHLDSFFRDTYMFGGITEIPRQVLERIYCTPRGIETDLETGMYLLELVLQDHQTFLSPELLAADRLLAEAIKEHFLVSKDSKAKFPFLTDDDLLIELKKSPAPKTRNIIELLTKRPFDMEINNEITGKGIPFGIRKIYSKTPLIEGKVLGKMEEAQGVIRALNELKREYEIIYPLCSN</sequence>
<evidence type="ECO:0000313" key="2">
    <source>
        <dbReference type="EMBL" id="MDQ0166181.1"/>
    </source>
</evidence>
<evidence type="ECO:0000259" key="1">
    <source>
        <dbReference type="SMART" id="SM00471"/>
    </source>
</evidence>
<dbReference type="InterPro" id="IPR006674">
    <property type="entry name" value="HD_domain"/>
</dbReference>
<organism evidence="2 3">
    <name type="scientific">Caldalkalibacillus horti</name>
    <dbReference type="NCBI Taxonomy" id="77523"/>
    <lineage>
        <taxon>Bacteria</taxon>
        <taxon>Bacillati</taxon>
        <taxon>Bacillota</taxon>
        <taxon>Bacilli</taxon>
        <taxon>Bacillales</taxon>
        <taxon>Bacillaceae</taxon>
        <taxon>Caldalkalibacillus</taxon>
    </lineage>
</organism>
<accession>A0ABT9VYW2</accession>
<comment type="caution">
    <text evidence="2">The sequence shown here is derived from an EMBL/GenBank/DDBJ whole genome shotgun (WGS) entry which is preliminary data.</text>
</comment>
<dbReference type="SMART" id="SM00471">
    <property type="entry name" value="HDc"/>
    <property type="match status" value="1"/>
</dbReference>
<proteinExistence type="predicted"/>
<dbReference type="CDD" id="cd00077">
    <property type="entry name" value="HDc"/>
    <property type="match status" value="1"/>
</dbReference>
<protein>
    <submittedName>
        <fullName evidence="2">HD superfamily phosphohydrolase</fullName>
    </submittedName>
</protein>
<dbReference type="EMBL" id="JAUSTY010000007">
    <property type="protein sequence ID" value="MDQ0166181.1"/>
    <property type="molecule type" value="Genomic_DNA"/>
</dbReference>
<dbReference type="InterPro" id="IPR050135">
    <property type="entry name" value="dGTPase-like"/>
</dbReference>